<dbReference type="Proteomes" id="UP000533637">
    <property type="component" value="Unassembled WGS sequence"/>
</dbReference>
<evidence type="ECO:0000313" key="3">
    <source>
        <dbReference type="Proteomes" id="UP000533637"/>
    </source>
</evidence>
<evidence type="ECO:0008006" key="4">
    <source>
        <dbReference type="Google" id="ProtNLM"/>
    </source>
</evidence>
<keyword evidence="1" id="KW-0732">Signal</keyword>
<proteinExistence type="predicted"/>
<feature type="signal peptide" evidence="1">
    <location>
        <begin position="1"/>
        <end position="22"/>
    </location>
</feature>
<feature type="chain" id="PRO_5045168938" description="6-bladed beta-propeller" evidence="1">
    <location>
        <begin position="23"/>
        <end position="331"/>
    </location>
</feature>
<dbReference type="EMBL" id="JACHOC010000007">
    <property type="protein sequence ID" value="MBB4623535.1"/>
    <property type="molecule type" value="Genomic_DNA"/>
</dbReference>
<gene>
    <name evidence="2" type="ORF">GGQ57_003451</name>
</gene>
<evidence type="ECO:0000256" key="1">
    <source>
        <dbReference type="SAM" id="SignalP"/>
    </source>
</evidence>
<dbReference type="SUPFAM" id="SSF75011">
    <property type="entry name" value="3-carboxy-cis,cis-mucoante lactonizing enzyme"/>
    <property type="match status" value="1"/>
</dbReference>
<keyword evidence="3" id="KW-1185">Reference proteome</keyword>
<dbReference type="PROSITE" id="PS51257">
    <property type="entry name" value="PROKAR_LIPOPROTEIN"/>
    <property type="match status" value="1"/>
</dbReference>
<reference evidence="2 3" key="1">
    <citation type="submission" date="2020-08" db="EMBL/GenBank/DDBJ databases">
        <title>Genomic Encyclopedia of Type Strains, Phase IV (KMG-IV): sequencing the most valuable type-strain genomes for metagenomic binning, comparative biology and taxonomic classification.</title>
        <authorList>
            <person name="Goeker M."/>
        </authorList>
    </citation>
    <scope>NUCLEOTIDE SEQUENCE [LARGE SCALE GENOMIC DNA]</scope>
    <source>
        <strain evidence="2 3">DSM 102983</strain>
    </source>
</reference>
<evidence type="ECO:0000313" key="2">
    <source>
        <dbReference type="EMBL" id="MBB4623535.1"/>
    </source>
</evidence>
<organism evidence="2 3">
    <name type="scientific">Parabacteroides faecis</name>
    <dbReference type="NCBI Taxonomy" id="1217282"/>
    <lineage>
        <taxon>Bacteria</taxon>
        <taxon>Pseudomonadati</taxon>
        <taxon>Bacteroidota</taxon>
        <taxon>Bacteroidia</taxon>
        <taxon>Bacteroidales</taxon>
        <taxon>Tannerellaceae</taxon>
        <taxon>Parabacteroides</taxon>
    </lineage>
</organism>
<protein>
    <recommendedName>
        <fullName evidence="4">6-bladed beta-propeller</fullName>
    </recommendedName>
</protein>
<accession>A0ABR6KPV0</accession>
<dbReference type="RefSeq" id="WP_183671602.1">
    <property type="nucleotide sequence ID" value="NZ_BMPB01000008.1"/>
</dbReference>
<comment type="caution">
    <text evidence="2">The sequence shown here is derived from an EMBL/GenBank/DDBJ whole genome shotgun (WGS) entry which is preliminary data.</text>
</comment>
<sequence length="331" mass="37753">MRIYSLMLVLCCGLIVACSSTGHDFPREETLVQELMPLQGITNPWKVEVKPPYLIIQNVKRRDSIFHIYDLTSRELKSAFGVEGQGPDEFVSSYLFQGPLSDFLIGDFGKNQISRFAIDKEGQPVFKDAKTFGYDNALYDAAFINDSLYIADPKYMLVPSLYVLAVKDSLPRKIWTYRSPDIMDYSLDPDMGNVYANESRIVFCYGYKKQIDFMDINFNLIKRVTFDFDASDVSVLASENAKVSYAYGHLGKRYLYALFFGTSWKEHNANNTRGTILEVFDLDGNPVIRYHLDGKRPVQFAVDEETFTLYGSIEDGDPEDNLLVYKLKGLS</sequence>
<dbReference type="Pfam" id="PF15869">
    <property type="entry name" value="TolB_like"/>
    <property type="match status" value="2"/>
</dbReference>
<name>A0ABR6KPV0_9BACT</name>